<protein>
    <recommendedName>
        <fullName evidence="3">BZIP domain-containing protein</fullName>
    </recommendedName>
</protein>
<reference evidence="1 2" key="1">
    <citation type="submission" date="2017-05" db="EMBL/GenBank/DDBJ databases">
        <title>Complete genome sequence of Meiothermus taiwanensis WR-220.</title>
        <authorList>
            <person name="Wu W.-L."/>
            <person name="Lo W.-S."/>
            <person name="Kuo C.-H."/>
            <person name="Wu S.-H."/>
        </authorList>
    </citation>
    <scope>NUCLEOTIDE SEQUENCE [LARGE SCALE GENOMIC DNA]</scope>
    <source>
        <strain evidence="1 2">WR-220</strain>
    </source>
</reference>
<organism evidence="1 2">
    <name type="scientific">Meiothermus taiwanensis WR-220</name>
    <dbReference type="NCBI Taxonomy" id="1339250"/>
    <lineage>
        <taxon>Bacteria</taxon>
        <taxon>Thermotogati</taxon>
        <taxon>Deinococcota</taxon>
        <taxon>Deinococci</taxon>
        <taxon>Thermales</taxon>
        <taxon>Thermaceae</taxon>
        <taxon>Meiothermus</taxon>
    </lineage>
</organism>
<dbReference type="Proteomes" id="UP000263013">
    <property type="component" value="Chromosome"/>
</dbReference>
<evidence type="ECO:0008006" key="3">
    <source>
        <dbReference type="Google" id="ProtNLM"/>
    </source>
</evidence>
<sequence>MFIPPVYLLAVLVPRRAMFRFAPYVGVKPPGQQSSFAGLLNNTTGFLADPARDFHQRSRRQQRQLEAEHRRQERARCLREAERAMVLHAKEAKQRYLEGRINETEERNAELTAYVEELQGILEHTLTVDDTISFESLLIRERFTPAPVPHELVAGQPRPQEAAFLGQLKPPSLLERALGLQGL</sequence>
<dbReference type="RefSeq" id="WP_027887936.1">
    <property type="nucleotide sequence ID" value="NZ_CP021130.1"/>
</dbReference>
<accession>A0ABM6WJI5</accession>
<evidence type="ECO:0000313" key="2">
    <source>
        <dbReference type="Proteomes" id="UP000263013"/>
    </source>
</evidence>
<proteinExistence type="predicted"/>
<name>A0ABM6WJI5_9DEIN</name>
<gene>
    <name evidence="1" type="ORF">Mtai_v1c18340</name>
</gene>
<keyword evidence="2" id="KW-1185">Reference proteome</keyword>
<dbReference type="EMBL" id="CP021130">
    <property type="protein sequence ID" value="AWR87068.1"/>
    <property type="molecule type" value="Genomic_DNA"/>
</dbReference>
<evidence type="ECO:0000313" key="1">
    <source>
        <dbReference type="EMBL" id="AWR87068.1"/>
    </source>
</evidence>